<dbReference type="AlphaFoldDB" id="A0A644X955"/>
<comment type="caution">
    <text evidence="1">The sequence shown here is derived from an EMBL/GenBank/DDBJ whole genome shotgun (WGS) entry which is preliminary data.</text>
</comment>
<sequence>MYLAIIVAAVLAGSALFILIAKKLGLSVINVALSIVSAVKTVLENSSIAGNKLSAVLDLIIQALVYVQAVSDDATPVETKIQKALAYIGSIAAELGISISPTEEDIIKNVLQIGFTVMGALGVSSKTSYKRLYSRMAKYAGTNREMKTYGLESIRKRAVK</sequence>
<evidence type="ECO:0000313" key="1">
    <source>
        <dbReference type="EMBL" id="MPM12706.1"/>
    </source>
</evidence>
<protein>
    <submittedName>
        <fullName evidence="1">Uncharacterized protein</fullName>
    </submittedName>
</protein>
<organism evidence="1">
    <name type="scientific">bioreactor metagenome</name>
    <dbReference type="NCBI Taxonomy" id="1076179"/>
    <lineage>
        <taxon>unclassified sequences</taxon>
        <taxon>metagenomes</taxon>
        <taxon>ecological metagenomes</taxon>
    </lineage>
</organism>
<dbReference type="EMBL" id="VSSQ01002011">
    <property type="protein sequence ID" value="MPM12706.1"/>
    <property type="molecule type" value="Genomic_DNA"/>
</dbReference>
<proteinExistence type="predicted"/>
<name>A0A644X955_9ZZZZ</name>
<accession>A0A644X955</accession>
<reference evidence="1" key="1">
    <citation type="submission" date="2019-08" db="EMBL/GenBank/DDBJ databases">
        <authorList>
            <person name="Kucharzyk K."/>
            <person name="Murdoch R.W."/>
            <person name="Higgins S."/>
            <person name="Loffler F."/>
        </authorList>
    </citation>
    <scope>NUCLEOTIDE SEQUENCE</scope>
</reference>
<gene>
    <name evidence="1" type="ORF">SDC9_59060</name>
</gene>